<organism evidence="5 6">
    <name type="scientific">Brachybacterium halotolerans</name>
    <dbReference type="NCBI Taxonomy" id="2795215"/>
    <lineage>
        <taxon>Bacteria</taxon>
        <taxon>Bacillati</taxon>
        <taxon>Actinomycetota</taxon>
        <taxon>Actinomycetes</taxon>
        <taxon>Micrococcales</taxon>
        <taxon>Dermabacteraceae</taxon>
        <taxon>Brachybacterium</taxon>
    </lineage>
</organism>
<feature type="transmembrane region" description="Helical" evidence="3">
    <location>
        <begin position="82"/>
        <end position="100"/>
    </location>
</feature>
<feature type="compositionally biased region" description="Basic and acidic residues" evidence="2">
    <location>
        <begin position="277"/>
        <end position="286"/>
    </location>
</feature>
<comment type="caution">
    <text evidence="5">The sequence shown here is derived from an EMBL/GenBank/DDBJ whole genome shotgun (WGS) entry which is preliminary data.</text>
</comment>
<feature type="transmembrane region" description="Helical" evidence="3">
    <location>
        <begin position="134"/>
        <end position="152"/>
    </location>
</feature>
<dbReference type="EMBL" id="JAEDAJ010000001">
    <property type="protein sequence ID" value="MBK0330146.1"/>
    <property type="molecule type" value="Genomic_DNA"/>
</dbReference>
<dbReference type="InterPro" id="IPR037185">
    <property type="entry name" value="EmrE-like"/>
</dbReference>
<keyword evidence="3" id="KW-1133">Transmembrane helix</keyword>
<keyword evidence="6" id="KW-1185">Reference proteome</keyword>
<name>A0ABS1B698_9MICO</name>
<feature type="region of interest" description="Disordered" evidence="2">
    <location>
        <begin position="273"/>
        <end position="300"/>
    </location>
</feature>
<feature type="transmembrane region" description="Helical" evidence="3">
    <location>
        <begin position="224"/>
        <end position="244"/>
    </location>
</feature>
<evidence type="ECO:0000313" key="6">
    <source>
        <dbReference type="Proteomes" id="UP000612352"/>
    </source>
</evidence>
<feature type="domain" description="EamA" evidence="4">
    <location>
        <begin position="135"/>
        <end position="265"/>
    </location>
</feature>
<evidence type="ECO:0000256" key="2">
    <source>
        <dbReference type="SAM" id="MobiDB-lite"/>
    </source>
</evidence>
<reference evidence="5 6" key="1">
    <citation type="submission" date="2020-12" db="EMBL/GenBank/DDBJ databases">
        <title>Brachybacterium sp. MASK1Z-5, whole genome shotgun sequence.</title>
        <authorList>
            <person name="Tuo L."/>
        </authorList>
    </citation>
    <scope>NUCLEOTIDE SEQUENCE [LARGE SCALE GENOMIC DNA]</scope>
    <source>
        <strain evidence="5 6">MASK1Z-5</strain>
    </source>
</reference>
<evidence type="ECO:0000313" key="5">
    <source>
        <dbReference type="EMBL" id="MBK0330146.1"/>
    </source>
</evidence>
<feature type="transmembrane region" description="Helical" evidence="3">
    <location>
        <begin position="56"/>
        <end position="76"/>
    </location>
</feature>
<gene>
    <name evidence="5" type="ORF">I8D64_01845</name>
</gene>
<dbReference type="Proteomes" id="UP000612352">
    <property type="component" value="Unassembled WGS sequence"/>
</dbReference>
<dbReference type="InterPro" id="IPR000620">
    <property type="entry name" value="EamA_dom"/>
</dbReference>
<evidence type="ECO:0000259" key="4">
    <source>
        <dbReference type="Pfam" id="PF00892"/>
    </source>
</evidence>
<protein>
    <submittedName>
        <fullName evidence="5">EamA family transporter</fullName>
    </submittedName>
</protein>
<feature type="transmembrane region" description="Helical" evidence="3">
    <location>
        <begin position="250"/>
        <end position="270"/>
    </location>
</feature>
<feature type="transmembrane region" description="Helical" evidence="3">
    <location>
        <begin position="194"/>
        <end position="212"/>
    </location>
</feature>
<sequence>MILGSCTSLQFGAALAAQLFPALGSWGVTCLRLGIAAIILLVIVRPAVRGWSGGQWRAVVAFGLALGAMNGSFYAAIERIPLGTAVAIEFLGPLVLSAILSRRLADLACVLLALAGIGMFGLESLAGAGALDPVGVLFALIAAVFWGFYVLASAHVGRHVPGQGGLAVALAIGALALLPLGAGGVLTAVTRPGLLLLAVATALLASVIPYTLELAALRRLPRHVFGILLSLEPGIATIAGLLLLAQVPSVYGLLAVVLVVAASAGTTITARRAQARGADDADRAEGRPAPSDGELETLPADEYPAALSVQAIAEPEAITGQFPVLDPQEGEADDVGGPSGRP</sequence>
<comment type="similarity">
    <text evidence="1">Belongs to the EamA transporter family.</text>
</comment>
<evidence type="ECO:0000256" key="3">
    <source>
        <dbReference type="SAM" id="Phobius"/>
    </source>
</evidence>
<keyword evidence="3" id="KW-0812">Transmembrane</keyword>
<keyword evidence="3" id="KW-0472">Membrane</keyword>
<feature type="transmembrane region" description="Helical" evidence="3">
    <location>
        <begin position="164"/>
        <end position="188"/>
    </location>
</feature>
<dbReference type="SUPFAM" id="SSF103481">
    <property type="entry name" value="Multidrug resistance efflux transporter EmrE"/>
    <property type="match status" value="1"/>
</dbReference>
<evidence type="ECO:0000256" key="1">
    <source>
        <dbReference type="ARBA" id="ARBA00007362"/>
    </source>
</evidence>
<feature type="transmembrane region" description="Helical" evidence="3">
    <location>
        <begin position="26"/>
        <end position="44"/>
    </location>
</feature>
<feature type="transmembrane region" description="Helical" evidence="3">
    <location>
        <begin position="107"/>
        <end position="128"/>
    </location>
</feature>
<accession>A0ABS1B698</accession>
<feature type="region of interest" description="Disordered" evidence="2">
    <location>
        <begin position="320"/>
        <end position="342"/>
    </location>
</feature>
<proteinExistence type="inferred from homology"/>
<dbReference type="Pfam" id="PF00892">
    <property type="entry name" value="EamA"/>
    <property type="match status" value="1"/>
</dbReference>